<evidence type="ECO:0000256" key="3">
    <source>
        <dbReference type="ARBA" id="ARBA00022692"/>
    </source>
</evidence>
<feature type="transmembrane region" description="Helical" evidence="6">
    <location>
        <begin position="295"/>
        <end position="320"/>
    </location>
</feature>
<evidence type="ECO:0000256" key="1">
    <source>
        <dbReference type="ARBA" id="ARBA00004141"/>
    </source>
</evidence>
<protein>
    <recommendedName>
        <fullName evidence="7">Major facilitator superfamily (MFS) profile domain-containing protein</fullName>
    </recommendedName>
</protein>
<dbReference type="PROSITE" id="PS00216">
    <property type="entry name" value="SUGAR_TRANSPORT_1"/>
    <property type="match status" value="1"/>
</dbReference>
<keyword evidence="9" id="KW-1185">Reference proteome</keyword>
<dbReference type="PANTHER" id="PTHR23511:SF5">
    <property type="entry name" value="MAJOR FACILITATOR-TYPE TRANSPORTER HXNZ-RELATED"/>
    <property type="match status" value="1"/>
</dbReference>
<dbReference type="InterPro" id="IPR011701">
    <property type="entry name" value="MFS"/>
</dbReference>
<sequence>MSPEVNTLPNDCEKPITRTGWGLYHYFMIGMAAACAFSQATALISIPFAIPLAVCDISLSTNMITTVDVCYSFGMAIGGFFIVSASDITGRKCMVPLTLMMIFGSTFACGFAHGPVMILTCIFTLGCGIAANASCVKIHLAEILPPERRGSCLVFPDLFWTLGYIISATLSWLLTPSIIHHQNMDMRLTTWRLMFGLSGACSIMVACASALIQPSPRFLLFTKKYPEALDILKHMYAVNNSRHCETYSMHPEDLEGCIDDFSLNNEPEPGSCTEHIIATLKRIQRLTSQLIKKRFLCVTALLISTKMALFFEILAINIWLAKMLQYSGKSDCYFTAIDILHLEGSSNQCKFSLSKALYRDFFLIALNILIGQLLLFLLVDRIGRRITIIGGCIACGASSFALGYIHNIYLVQLTASSIFMMAYSLVDSALNIVVIEAYPTAFRGTAAGGTQLFARFASGFVKWFLQTPCQYSFIFIGALVLAAAALSYFLPELRGQAMVE</sequence>
<evidence type="ECO:0000259" key="7">
    <source>
        <dbReference type="PROSITE" id="PS50850"/>
    </source>
</evidence>
<evidence type="ECO:0000256" key="5">
    <source>
        <dbReference type="ARBA" id="ARBA00023136"/>
    </source>
</evidence>
<dbReference type="Pfam" id="PF07690">
    <property type="entry name" value="MFS_1"/>
    <property type="match status" value="1"/>
</dbReference>
<dbReference type="EMBL" id="VTPC01005777">
    <property type="protein sequence ID" value="KAF2895596.1"/>
    <property type="molecule type" value="Genomic_DNA"/>
</dbReference>
<feature type="transmembrane region" description="Helical" evidence="6">
    <location>
        <begin position="62"/>
        <end position="83"/>
    </location>
</feature>
<feature type="transmembrane region" description="Helical" evidence="6">
    <location>
        <begin position="386"/>
        <end position="405"/>
    </location>
</feature>
<feature type="transmembrane region" description="Helical" evidence="6">
    <location>
        <begin position="152"/>
        <end position="173"/>
    </location>
</feature>
<name>A0A8K0D1Y1_IGNLU</name>
<dbReference type="InterPro" id="IPR036259">
    <property type="entry name" value="MFS_trans_sf"/>
</dbReference>
<dbReference type="PANTHER" id="PTHR23511">
    <property type="entry name" value="SYNAPTIC VESICLE GLYCOPROTEIN 2"/>
    <property type="match status" value="1"/>
</dbReference>
<dbReference type="SUPFAM" id="SSF103473">
    <property type="entry name" value="MFS general substrate transporter"/>
    <property type="match status" value="1"/>
</dbReference>
<evidence type="ECO:0000313" key="9">
    <source>
        <dbReference type="Proteomes" id="UP000801492"/>
    </source>
</evidence>
<dbReference type="Gene3D" id="1.20.1250.20">
    <property type="entry name" value="MFS general substrate transporter like domains"/>
    <property type="match status" value="1"/>
</dbReference>
<gene>
    <name evidence="8" type="ORF">ILUMI_10573</name>
</gene>
<feature type="transmembrane region" description="Helical" evidence="6">
    <location>
        <begin position="411"/>
        <end position="434"/>
    </location>
</feature>
<accession>A0A8K0D1Y1</accession>
<evidence type="ECO:0000256" key="4">
    <source>
        <dbReference type="ARBA" id="ARBA00022989"/>
    </source>
</evidence>
<dbReference type="GO" id="GO:0016020">
    <property type="term" value="C:membrane"/>
    <property type="evidence" value="ECO:0007669"/>
    <property type="project" value="UniProtKB-SubCell"/>
</dbReference>
<feature type="transmembrane region" description="Helical" evidence="6">
    <location>
        <begin position="122"/>
        <end position="140"/>
    </location>
</feature>
<dbReference type="PROSITE" id="PS50850">
    <property type="entry name" value="MFS"/>
    <property type="match status" value="1"/>
</dbReference>
<comment type="caution">
    <text evidence="8">The sequence shown here is derived from an EMBL/GenBank/DDBJ whole genome shotgun (WGS) entry which is preliminary data.</text>
</comment>
<feature type="transmembrane region" description="Helical" evidence="6">
    <location>
        <begin position="471"/>
        <end position="490"/>
    </location>
</feature>
<feature type="transmembrane region" description="Helical" evidence="6">
    <location>
        <begin position="95"/>
        <end position="116"/>
    </location>
</feature>
<dbReference type="InterPro" id="IPR020846">
    <property type="entry name" value="MFS_dom"/>
</dbReference>
<organism evidence="8 9">
    <name type="scientific">Ignelater luminosus</name>
    <name type="common">Cucubano</name>
    <name type="synonym">Pyrophorus luminosus</name>
    <dbReference type="NCBI Taxonomy" id="2038154"/>
    <lineage>
        <taxon>Eukaryota</taxon>
        <taxon>Metazoa</taxon>
        <taxon>Ecdysozoa</taxon>
        <taxon>Arthropoda</taxon>
        <taxon>Hexapoda</taxon>
        <taxon>Insecta</taxon>
        <taxon>Pterygota</taxon>
        <taxon>Neoptera</taxon>
        <taxon>Endopterygota</taxon>
        <taxon>Coleoptera</taxon>
        <taxon>Polyphaga</taxon>
        <taxon>Elateriformia</taxon>
        <taxon>Elateroidea</taxon>
        <taxon>Elateridae</taxon>
        <taxon>Agrypninae</taxon>
        <taxon>Pyrophorini</taxon>
        <taxon>Ignelater</taxon>
    </lineage>
</organism>
<feature type="transmembrane region" description="Helical" evidence="6">
    <location>
        <begin position="361"/>
        <end position="379"/>
    </location>
</feature>
<comment type="subcellular location">
    <subcellularLocation>
        <location evidence="1">Membrane</location>
        <topology evidence="1">Multi-pass membrane protein</topology>
    </subcellularLocation>
</comment>
<dbReference type="AlphaFoldDB" id="A0A8K0D1Y1"/>
<keyword evidence="4 6" id="KW-1133">Transmembrane helix</keyword>
<dbReference type="GO" id="GO:0022857">
    <property type="term" value="F:transmembrane transporter activity"/>
    <property type="evidence" value="ECO:0007669"/>
    <property type="project" value="InterPro"/>
</dbReference>
<feature type="transmembrane region" description="Helical" evidence="6">
    <location>
        <begin position="193"/>
        <end position="212"/>
    </location>
</feature>
<dbReference type="InterPro" id="IPR005829">
    <property type="entry name" value="Sugar_transporter_CS"/>
</dbReference>
<feature type="transmembrane region" description="Helical" evidence="6">
    <location>
        <begin position="23"/>
        <end position="50"/>
    </location>
</feature>
<dbReference type="Proteomes" id="UP000801492">
    <property type="component" value="Unassembled WGS sequence"/>
</dbReference>
<proteinExistence type="predicted"/>
<reference evidence="8" key="1">
    <citation type="submission" date="2019-08" db="EMBL/GenBank/DDBJ databases">
        <title>The genome of the North American firefly Photinus pyralis.</title>
        <authorList>
            <consortium name="Photinus pyralis genome working group"/>
            <person name="Fallon T.R."/>
            <person name="Sander Lower S.E."/>
            <person name="Weng J.-K."/>
        </authorList>
    </citation>
    <scope>NUCLEOTIDE SEQUENCE</scope>
    <source>
        <strain evidence="8">TRF0915ILg1</strain>
        <tissue evidence="8">Whole body</tissue>
    </source>
</reference>
<keyword evidence="2" id="KW-0813">Transport</keyword>
<keyword evidence="3 6" id="KW-0812">Transmembrane</keyword>
<feature type="domain" description="Major facilitator superfamily (MFS) profile" evidence="7">
    <location>
        <begin position="28"/>
        <end position="495"/>
    </location>
</feature>
<keyword evidence="5 6" id="KW-0472">Membrane</keyword>
<dbReference type="OrthoDB" id="4139357at2759"/>
<evidence type="ECO:0000256" key="6">
    <source>
        <dbReference type="SAM" id="Phobius"/>
    </source>
</evidence>
<evidence type="ECO:0000256" key="2">
    <source>
        <dbReference type="ARBA" id="ARBA00022448"/>
    </source>
</evidence>
<evidence type="ECO:0000313" key="8">
    <source>
        <dbReference type="EMBL" id="KAF2895596.1"/>
    </source>
</evidence>